<organism evidence="1 2">
    <name type="scientific">Marinomonas fungiae</name>
    <dbReference type="NCBI Taxonomy" id="1137284"/>
    <lineage>
        <taxon>Bacteria</taxon>
        <taxon>Pseudomonadati</taxon>
        <taxon>Pseudomonadota</taxon>
        <taxon>Gammaproteobacteria</taxon>
        <taxon>Oceanospirillales</taxon>
        <taxon>Oceanospirillaceae</taxon>
        <taxon>Marinomonas</taxon>
    </lineage>
</organism>
<name>A0A0K6ILK6_9GAMM</name>
<proteinExistence type="predicted"/>
<evidence type="ECO:0000313" key="2">
    <source>
        <dbReference type="Proteomes" id="UP000182769"/>
    </source>
</evidence>
<dbReference type="PANTHER" id="PTHR39327:SF1">
    <property type="entry name" value="BLR5470 PROTEIN"/>
    <property type="match status" value="1"/>
</dbReference>
<dbReference type="OrthoDB" id="5401788at2"/>
<keyword evidence="2" id="KW-1185">Reference proteome</keyword>
<dbReference type="Gene3D" id="3.10.620.30">
    <property type="match status" value="1"/>
</dbReference>
<protein>
    <submittedName>
        <fullName evidence="1">Predicted transglutaminase-like cysteine proteinase</fullName>
    </submittedName>
</protein>
<reference evidence="2" key="1">
    <citation type="submission" date="2015-08" db="EMBL/GenBank/DDBJ databases">
        <authorList>
            <person name="Varghese N."/>
        </authorList>
    </citation>
    <scope>NUCLEOTIDE SEQUENCE [LARGE SCALE GENOMIC DNA]</scope>
    <source>
        <strain evidence="2">JCM 18476</strain>
    </source>
</reference>
<evidence type="ECO:0000313" key="1">
    <source>
        <dbReference type="EMBL" id="CUB04187.1"/>
    </source>
</evidence>
<dbReference type="STRING" id="1137284.GCA_001418205_02051"/>
<accession>A0A0K6ILK6</accession>
<dbReference type="PANTHER" id="PTHR39327">
    <property type="match status" value="1"/>
</dbReference>
<dbReference type="EMBL" id="CYHG01000006">
    <property type="protein sequence ID" value="CUB04187.1"/>
    <property type="molecule type" value="Genomic_DNA"/>
</dbReference>
<dbReference type="Proteomes" id="UP000182769">
    <property type="component" value="Unassembled WGS sequence"/>
</dbReference>
<dbReference type="InterPro" id="IPR010319">
    <property type="entry name" value="Transglutaminase-like_Cys_pept"/>
</dbReference>
<sequence>MLKWLLQWIHIVISKHRYVKWIIFCFFITLPAQSATSTQVISQNEINVASKKYGVLAVRRMQALLSLIAENSNRPERLKINLVNDFFSKVTYTEDKQVWGVNDFWSTPAELLAKDKGDAEDFAIAKYFTLIAMGVDEKKLYFSYVTATRIKRSHMVLTYFRTPTSEPLVLDSLTDRVLKASVRSDLIPIYSFNAKDLRDSTQASSKQGFESSMHLWGQMINRMQQGILK</sequence>
<gene>
    <name evidence="1" type="ORF">Ga0061065_1065</name>
</gene>
<dbReference type="Pfam" id="PF06035">
    <property type="entry name" value="Peptidase_C93"/>
    <property type="match status" value="1"/>
</dbReference>
<dbReference type="AlphaFoldDB" id="A0A0K6ILK6"/>